<dbReference type="AlphaFoldDB" id="A0A8H5BTZ5"/>
<accession>A0A8H5BTZ5</accession>
<evidence type="ECO:0000313" key="4">
    <source>
        <dbReference type="Proteomes" id="UP000567179"/>
    </source>
</evidence>
<gene>
    <name evidence="3" type="ORF">D9619_013310</name>
</gene>
<feature type="compositionally biased region" description="Low complexity" evidence="1">
    <location>
        <begin position="550"/>
        <end position="564"/>
    </location>
</feature>
<proteinExistence type="predicted"/>
<feature type="compositionally biased region" description="Polar residues" evidence="1">
    <location>
        <begin position="359"/>
        <end position="389"/>
    </location>
</feature>
<evidence type="ECO:0000256" key="2">
    <source>
        <dbReference type="SAM" id="Phobius"/>
    </source>
</evidence>
<dbReference type="OrthoDB" id="3131921at2759"/>
<feature type="compositionally biased region" description="Low complexity" evidence="1">
    <location>
        <begin position="290"/>
        <end position="315"/>
    </location>
</feature>
<feature type="region of interest" description="Disordered" evidence="1">
    <location>
        <begin position="501"/>
        <end position="583"/>
    </location>
</feature>
<protein>
    <submittedName>
        <fullName evidence="3">Uncharacterized protein</fullName>
    </submittedName>
</protein>
<feature type="compositionally biased region" description="Polar residues" evidence="1">
    <location>
        <begin position="519"/>
        <end position="531"/>
    </location>
</feature>
<keyword evidence="2" id="KW-1133">Transmembrane helix</keyword>
<feature type="transmembrane region" description="Helical" evidence="2">
    <location>
        <begin position="393"/>
        <end position="416"/>
    </location>
</feature>
<name>A0A8H5BTZ5_9AGAR</name>
<dbReference type="Proteomes" id="UP000567179">
    <property type="component" value="Unassembled WGS sequence"/>
</dbReference>
<dbReference type="EMBL" id="JAACJJ010000004">
    <property type="protein sequence ID" value="KAF5328342.1"/>
    <property type="molecule type" value="Genomic_DNA"/>
</dbReference>
<feature type="region of interest" description="Disordered" evidence="1">
    <location>
        <begin position="273"/>
        <end position="327"/>
    </location>
</feature>
<evidence type="ECO:0000256" key="1">
    <source>
        <dbReference type="SAM" id="MobiDB-lite"/>
    </source>
</evidence>
<keyword evidence="4" id="KW-1185">Reference proteome</keyword>
<evidence type="ECO:0000313" key="3">
    <source>
        <dbReference type="EMBL" id="KAF5328342.1"/>
    </source>
</evidence>
<dbReference type="Gene3D" id="2.60.120.260">
    <property type="entry name" value="Galactose-binding domain-like"/>
    <property type="match status" value="1"/>
</dbReference>
<keyword evidence="2" id="KW-0812">Transmembrane</keyword>
<reference evidence="3 4" key="1">
    <citation type="journal article" date="2020" name="ISME J.">
        <title>Uncovering the hidden diversity of litter-decomposition mechanisms in mushroom-forming fungi.</title>
        <authorList>
            <person name="Floudas D."/>
            <person name="Bentzer J."/>
            <person name="Ahren D."/>
            <person name="Johansson T."/>
            <person name="Persson P."/>
            <person name="Tunlid A."/>
        </authorList>
    </citation>
    <scope>NUCLEOTIDE SEQUENCE [LARGE SCALE GENOMIC DNA]</scope>
    <source>
        <strain evidence="3 4">CBS 101986</strain>
    </source>
</reference>
<feature type="region of interest" description="Disordered" evidence="1">
    <location>
        <begin position="340"/>
        <end position="389"/>
    </location>
</feature>
<feature type="compositionally biased region" description="Low complexity" evidence="1">
    <location>
        <begin position="343"/>
        <end position="358"/>
    </location>
</feature>
<comment type="caution">
    <text evidence="3">The sequence shown here is derived from an EMBL/GenBank/DDBJ whole genome shotgun (WGS) entry which is preliminary data.</text>
</comment>
<keyword evidence="2" id="KW-0472">Membrane</keyword>
<organism evidence="3 4">
    <name type="scientific">Psilocybe cf. subviscida</name>
    <dbReference type="NCBI Taxonomy" id="2480587"/>
    <lineage>
        <taxon>Eukaryota</taxon>
        <taxon>Fungi</taxon>
        <taxon>Dikarya</taxon>
        <taxon>Basidiomycota</taxon>
        <taxon>Agaricomycotina</taxon>
        <taxon>Agaricomycetes</taxon>
        <taxon>Agaricomycetidae</taxon>
        <taxon>Agaricales</taxon>
        <taxon>Agaricineae</taxon>
        <taxon>Strophariaceae</taxon>
        <taxon>Psilocybe</taxon>
    </lineage>
</organism>
<sequence>MVAADGREAWKDIRSYAYTCAFCGIGHTSHLNGTATTTALPTSWPLIKTETFHQYAAAGSLFGRHFGHHTTLPRVAPPADFTCQWPRSGRALLSSGSLFQLQYPEVLHSAHLESSWYLSHPEALRFRSQVHFSDTLSSRALLGSISSGLGSSNGGPSWAPLDGGYRTTQTGATFSIKFFGQSLIWYGFYDTSFPWAAPGTRPTAFYSIDQGDTFAFSTVPSSITSQPQSSQSNLPLFQTSKLPLGQHLLEVSFFGGSGDVPLTVSNIAVSETGGDITTPSPSAVGPGGIPATVSRSPVSAVTSAAPTSAASPTGGPTVGTLPLAGTPASNTNTATVMFGGRTSLSLPSSSPSPLQASSGTTFVSPGPSGLTNTDPDSNFNSPNPASATRKSNVGAIAGGIAAGVVALLLILVLLFLRQRRRRAGTSPGAALGSSSSLFVGARRESATGAGNTAPDPFLATRQFDLGSITASRRHEESGNQSASSEKSRIYLEQQLLLSHPLSSDWPRPMNAKHGDALDATQTPTSSDSPNRSPDFMRDLSPSSSSPPTPGSQSVPQTSATIPVSMPTPPSPMSSIPRVMGTVQDEDSGIRLMQHSDTGGFVEVLPPSYTAH</sequence>